<dbReference type="Pfam" id="PF12296">
    <property type="entry name" value="HsbA"/>
    <property type="match status" value="1"/>
</dbReference>
<protein>
    <submittedName>
        <fullName evidence="2">Hydrophobic surface binding protein</fullName>
    </submittedName>
</protein>
<organism evidence="2 3">
    <name type="scientific">Lyophyllum shimeji</name>
    <name type="common">Hon-shimeji</name>
    <name type="synonym">Tricholoma shimeji</name>
    <dbReference type="NCBI Taxonomy" id="47721"/>
    <lineage>
        <taxon>Eukaryota</taxon>
        <taxon>Fungi</taxon>
        <taxon>Dikarya</taxon>
        <taxon>Basidiomycota</taxon>
        <taxon>Agaricomycotina</taxon>
        <taxon>Agaricomycetes</taxon>
        <taxon>Agaricomycetidae</taxon>
        <taxon>Agaricales</taxon>
        <taxon>Tricholomatineae</taxon>
        <taxon>Lyophyllaceae</taxon>
        <taxon>Lyophyllum</taxon>
    </lineage>
</organism>
<dbReference type="EMBL" id="BRPK01000006">
    <property type="protein sequence ID" value="GLB38903.1"/>
    <property type="molecule type" value="Genomic_DNA"/>
</dbReference>
<dbReference type="InterPro" id="IPR021054">
    <property type="entry name" value="Cell_wall_mannoprotein_1"/>
</dbReference>
<dbReference type="PANTHER" id="PTHR38123">
    <property type="entry name" value="CELL WALL SERINE-THREONINE-RICH GALACTOMANNOPROTEIN MP1 (AFU_ORTHOLOGUE AFUA_4G03240)"/>
    <property type="match status" value="1"/>
</dbReference>
<dbReference type="Gene3D" id="1.20.1280.140">
    <property type="match status" value="1"/>
</dbReference>
<dbReference type="PANTHER" id="PTHR38123:SF1">
    <property type="entry name" value="HYDROPHOBIC SURFACE BINDING PROTEIN"/>
    <property type="match status" value="1"/>
</dbReference>
<evidence type="ECO:0000256" key="1">
    <source>
        <dbReference type="SAM" id="SignalP"/>
    </source>
</evidence>
<evidence type="ECO:0000313" key="2">
    <source>
        <dbReference type="EMBL" id="GLB38903.1"/>
    </source>
</evidence>
<accession>A0A9P3UMQ9</accession>
<comment type="caution">
    <text evidence="2">The sequence shown here is derived from an EMBL/GenBank/DDBJ whole genome shotgun (WGS) entry which is preliminary data.</text>
</comment>
<dbReference type="GO" id="GO:0005576">
    <property type="term" value="C:extracellular region"/>
    <property type="evidence" value="ECO:0007669"/>
    <property type="project" value="TreeGrafter"/>
</dbReference>
<evidence type="ECO:0000313" key="3">
    <source>
        <dbReference type="Proteomes" id="UP001063166"/>
    </source>
</evidence>
<feature type="signal peptide" evidence="1">
    <location>
        <begin position="1"/>
        <end position="18"/>
    </location>
</feature>
<gene>
    <name evidence="2" type="ORF">LshimejAT787_0600650</name>
</gene>
<sequence>MRFFGVLALASLFVSGFASTVADVEADISIIADRLTTLDNSITAFPSTGGTLAQALTIHSNSQNAITALNQGTTDAQNVAPLPISEADSRSILTAFETLEPIIEHILGGLITKKPAFDALLGGITGLVTQDLRNLDASFTAFENAICAGMPADLVGECEAVKGRIDAAFAAANAAYP</sequence>
<keyword evidence="3" id="KW-1185">Reference proteome</keyword>
<proteinExistence type="predicted"/>
<dbReference type="Proteomes" id="UP001063166">
    <property type="component" value="Unassembled WGS sequence"/>
</dbReference>
<feature type="chain" id="PRO_5040282655" evidence="1">
    <location>
        <begin position="19"/>
        <end position="177"/>
    </location>
</feature>
<reference evidence="2" key="1">
    <citation type="submission" date="2022-07" db="EMBL/GenBank/DDBJ databases">
        <title>The genome of Lyophyllum shimeji provides insight into the initial evolution of ectomycorrhizal fungal genome.</title>
        <authorList>
            <person name="Kobayashi Y."/>
            <person name="Shibata T."/>
            <person name="Hirakawa H."/>
            <person name="Shigenobu S."/>
            <person name="Nishiyama T."/>
            <person name="Yamada A."/>
            <person name="Hasebe M."/>
            <person name="Kawaguchi M."/>
        </authorList>
    </citation>
    <scope>NUCLEOTIDE SEQUENCE</scope>
    <source>
        <strain evidence="2">AT787</strain>
    </source>
</reference>
<keyword evidence="1" id="KW-0732">Signal</keyword>
<dbReference type="AlphaFoldDB" id="A0A9P3UMQ9"/>
<dbReference type="OrthoDB" id="3485059at2759"/>
<name>A0A9P3UMQ9_LYOSH</name>